<dbReference type="InterPro" id="IPR005000">
    <property type="entry name" value="Aldolase/citrate-lyase_domain"/>
</dbReference>
<evidence type="ECO:0000259" key="5">
    <source>
        <dbReference type="Pfam" id="PF03328"/>
    </source>
</evidence>
<evidence type="ECO:0000256" key="3">
    <source>
        <dbReference type="ARBA" id="ARBA00023239"/>
    </source>
</evidence>
<evidence type="ECO:0000313" key="7">
    <source>
        <dbReference type="Proteomes" id="UP001165590"/>
    </source>
</evidence>
<dbReference type="EMBL" id="JAIFZO010000002">
    <property type="protein sequence ID" value="MCX4234745.1"/>
    <property type="molecule type" value="Genomic_DNA"/>
</dbReference>
<dbReference type="Pfam" id="PF03328">
    <property type="entry name" value="HpcH_HpaI"/>
    <property type="match status" value="1"/>
</dbReference>
<proteinExistence type="inferred from homology"/>
<sequence>MTAPRRTGAGLFAPDRDATGVGTTPVGTWLKIGSTEPAEIMAYAGFDFVVIDLEHAPLDLLTAYRLINTAAALGMVPLVRVPDTTASTVQKVLDAGAMGVLVPHVDTVEQATAAARACRFPPYGIRGAGGTSRAGAWGLRPNADYLATGNDDVLCIPQLESPEAIAAAPGILALDSVDAVFVGAADLSLSLETEPGSPEVVASIAAARDAAHAAGKRVGLAFGGAPRQAARAVRDGCDFVLLSNDTTMLAATARDLVTAFREADAPRADNTHQDSARTDSTRTDASRVPGPRRN</sequence>
<feature type="region of interest" description="Disordered" evidence="4">
    <location>
        <begin position="264"/>
        <end position="294"/>
    </location>
</feature>
<dbReference type="InterPro" id="IPR050251">
    <property type="entry name" value="HpcH-HpaI_aldolase"/>
</dbReference>
<dbReference type="InterPro" id="IPR015813">
    <property type="entry name" value="Pyrv/PenolPyrv_kinase-like_dom"/>
</dbReference>
<evidence type="ECO:0000256" key="1">
    <source>
        <dbReference type="ARBA" id="ARBA00005568"/>
    </source>
</evidence>
<dbReference type="GO" id="GO:0016829">
    <property type="term" value="F:lyase activity"/>
    <property type="evidence" value="ECO:0007669"/>
    <property type="project" value="UniProtKB-KW"/>
</dbReference>
<gene>
    <name evidence="6" type="ORF">K3769_18530</name>
</gene>
<keyword evidence="7" id="KW-1185">Reference proteome</keyword>
<dbReference type="PANTHER" id="PTHR30502:SF0">
    <property type="entry name" value="PHOSPHOENOLPYRUVATE CARBOXYLASE FAMILY PROTEIN"/>
    <property type="match status" value="1"/>
</dbReference>
<keyword evidence="3 6" id="KW-0456">Lyase</keyword>
<dbReference type="Proteomes" id="UP001165590">
    <property type="component" value="Unassembled WGS sequence"/>
</dbReference>
<organism evidence="6 7">
    <name type="scientific">Streptomyces ortus</name>
    <dbReference type="NCBI Taxonomy" id="2867268"/>
    <lineage>
        <taxon>Bacteria</taxon>
        <taxon>Bacillati</taxon>
        <taxon>Actinomycetota</taxon>
        <taxon>Actinomycetes</taxon>
        <taxon>Kitasatosporales</taxon>
        <taxon>Streptomycetaceae</taxon>
        <taxon>Streptomyces</taxon>
    </lineage>
</organism>
<reference evidence="6" key="1">
    <citation type="journal article" date="2022" name="bioRxiv">
        <title>Discovery and biosynthetic assessment of Streptomyces ortus sp nov. isolated from a deep-sea sponge.</title>
        <authorList>
            <person name="Williams S.E."/>
        </authorList>
    </citation>
    <scope>NUCLEOTIDE SEQUENCE</scope>
    <source>
        <strain evidence="6">A15ISP2-DRY2</strain>
    </source>
</reference>
<dbReference type="PANTHER" id="PTHR30502">
    <property type="entry name" value="2-KETO-3-DEOXY-L-RHAMNONATE ALDOLASE"/>
    <property type="match status" value="1"/>
</dbReference>
<feature type="domain" description="HpcH/HpaI aldolase/citrate lyase" evidence="5">
    <location>
        <begin position="28"/>
        <end position="248"/>
    </location>
</feature>
<dbReference type="RefSeq" id="WP_267027516.1">
    <property type="nucleotide sequence ID" value="NZ_JAIFZO010000002.1"/>
</dbReference>
<dbReference type="SUPFAM" id="SSF51621">
    <property type="entry name" value="Phosphoenolpyruvate/pyruvate domain"/>
    <property type="match status" value="1"/>
</dbReference>
<name>A0ABT3V4R0_9ACTN</name>
<protein>
    <submittedName>
        <fullName evidence="6">Aldolase/citrate lyase family protein</fullName>
    </submittedName>
</protein>
<comment type="similarity">
    <text evidence="1">Belongs to the HpcH/HpaI aldolase family.</text>
</comment>
<comment type="caution">
    <text evidence="6">The sequence shown here is derived from an EMBL/GenBank/DDBJ whole genome shotgun (WGS) entry which is preliminary data.</text>
</comment>
<dbReference type="Gene3D" id="3.20.20.60">
    <property type="entry name" value="Phosphoenolpyruvate-binding domains"/>
    <property type="match status" value="1"/>
</dbReference>
<accession>A0ABT3V4R0</accession>
<dbReference type="InterPro" id="IPR040442">
    <property type="entry name" value="Pyrv_kinase-like_dom_sf"/>
</dbReference>
<evidence type="ECO:0000256" key="2">
    <source>
        <dbReference type="ARBA" id="ARBA00022723"/>
    </source>
</evidence>
<keyword evidence="2" id="KW-0479">Metal-binding</keyword>
<feature type="compositionally biased region" description="Basic and acidic residues" evidence="4">
    <location>
        <begin position="264"/>
        <end position="285"/>
    </location>
</feature>
<evidence type="ECO:0000313" key="6">
    <source>
        <dbReference type="EMBL" id="MCX4234745.1"/>
    </source>
</evidence>
<evidence type="ECO:0000256" key="4">
    <source>
        <dbReference type="SAM" id="MobiDB-lite"/>
    </source>
</evidence>